<dbReference type="PANTHER" id="PTHR31490">
    <property type="entry name" value="GLYCOSYL HYDROLASE"/>
    <property type="match status" value="1"/>
</dbReference>
<evidence type="ECO:0000256" key="2">
    <source>
        <dbReference type="ARBA" id="ARBA00022801"/>
    </source>
</evidence>
<proteinExistence type="inferred from homology"/>
<dbReference type="InterPro" id="IPR001000">
    <property type="entry name" value="GH10_dom"/>
</dbReference>
<evidence type="ECO:0000256" key="3">
    <source>
        <dbReference type="ARBA" id="ARBA00023277"/>
    </source>
</evidence>
<dbReference type="InterPro" id="IPR017853">
    <property type="entry name" value="GH"/>
</dbReference>
<reference evidence="6" key="1">
    <citation type="submission" date="2014-12" db="EMBL/GenBank/DDBJ databases">
        <title>Insight into the proteome of Arion vulgaris.</title>
        <authorList>
            <person name="Aradska J."/>
            <person name="Bulat T."/>
            <person name="Smidak R."/>
            <person name="Sarate P."/>
            <person name="Gangsoo J."/>
            <person name="Sialana F."/>
            <person name="Bilban M."/>
            <person name="Lubec G."/>
        </authorList>
    </citation>
    <scope>NUCLEOTIDE SEQUENCE</scope>
    <source>
        <tissue evidence="6">Skin</tissue>
    </source>
</reference>
<protein>
    <recommendedName>
        <fullName evidence="5">GH10 domain-containing protein</fullName>
    </recommendedName>
</protein>
<dbReference type="PRINTS" id="PR00134">
    <property type="entry name" value="GLHYDRLASE10"/>
</dbReference>
<dbReference type="Gene3D" id="3.20.20.80">
    <property type="entry name" value="Glycosidases"/>
    <property type="match status" value="1"/>
</dbReference>
<dbReference type="InterPro" id="IPR044846">
    <property type="entry name" value="GH10"/>
</dbReference>
<comment type="similarity">
    <text evidence="1">Belongs to the glycosyl hydrolase 10 (cellulase F) family.</text>
</comment>
<dbReference type="AlphaFoldDB" id="A0A0B6XWW7"/>
<evidence type="ECO:0000313" key="6">
    <source>
        <dbReference type="EMBL" id="CEK48368.1"/>
    </source>
</evidence>
<keyword evidence="4" id="KW-0624">Polysaccharide degradation</keyword>
<name>A0A0B6XWW7_9EUPU</name>
<feature type="non-terminal residue" evidence="6">
    <location>
        <position position="167"/>
    </location>
</feature>
<dbReference type="GO" id="GO:0000272">
    <property type="term" value="P:polysaccharide catabolic process"/>
    <property type="evidence" value="ECO:0007669"/>
    <property type="project" value="UniProtKB-KW"/>
</dbReference>
<evidence type="ECO:0000259" key="5">
    <source>
        <dbReference type="PROSITE" id="PS51760"/>
    </source>
</evidence>
<dbReference type="GO" id="GO:0031176">
    <property type="term" value="F:endo-1,4-beta-xylanase activity"/>
    <property type="evidence" value="ECO:0007669"/>
    <property type="project" value="UniProtKB-ARBA"/>
</dbReference>
<dbReference type="SUPFAM" id="SSF51445">
    <property type="entry name" value="(Trans)glycosidases"/>
    <property type="match status" value="1"/>
</dbReference>
<evidence type="ECO:0000256" key="4">
    <source>
        <dbReference type="ARBA" id="ARBA00023326"/>
    </source>
</evidence>
<dbReference type="PROSITE" id="PS51760">
    <property type="entry name" value="GH10_2"/>
    <property type="match status" value="1"/>
</dbReference>
<dbReference type="EMBL" id="HACG01001503">
    <property type="protein sequence ID" value="CEK48368.1"/>
    <property type="molecule type" value="Transcribed_RNA"/>
</dbReference>
<accession>A0A0B6XWW7</accession>
<keyword evidence="3" id="KW-0119">Carbohydrate metabolism</keyword>
<gene>
    <name evidence="6" type="primary">ORF3781</name>
</gene>
<feature type="non-terminal residue" evidence="6">
    <location>
        <position position="1"/>
    </location>
</feature>
<dbReference type="Pfam" id="PF00331">
    <property type="entry name" value="Glyco_hydro_10"/>
    <property type="match status" value="1"/>
</dbReference>
<feature type="domain" description="GH10" evidence="5">
    <location>
        <begin position="1"/>
        <end position="167"/>
    </location>
</feature>
<sequence length="167" mass="18665">ETLVRNGLKVRGHCMFWAVKGNEPDYVTPLTGQSLKDAVDEHIAYMTNITKGKLSHWDVNNELLHGRLFEDGTGDSNYTFHMFQAIHAADHVPLLFLNDYDVVAGGGHTLEYLDQINKFKDANVGLGGVGVQSHLQDFVEPDPTLLKARLDHLAQADVPMWVTEPDR</sequence>
<dbReference type="PANTHER" id="PTHR31490:SF1">
    <property type="entry name" value="ENDO-1,4-BETA-XYLANASE 1"/>
    <property type="match status" value="1"/>
</dbReference>
<keyword evidence="2" id="KW-0378">Hydrolase</keyword>
<evidence type="ECO:0000256" key="1">
    <source>
        <dbReference type="ARBA" id="ARBA00007495"/>
    </source>
</evidence>
<organism evidence="6">
    <name type="scientific">Arion vulgaris</name>
    <dbReference type="NCBI Taxonomy" id="1028688"/>
    <lineage>
        <taxon>Eukaryota</taxon>
        <taxon>Metazoa</taxon>
        <taxon>Spiralia</taxon>
        <taxon>Lophotrochozoa</taxon>
        <taxon>Mollusca</taxon>
        <taxon>Gastropoda</taxon>
        <taxon>Heterobranchia</taxon>
        <taxon>Euthyneura</taxon>
        <taxon>Panpulmonata</taxon>
        <taxon>Eupulmonata</taxon>
        <taxon>Stylommatophora</taxon>
        <taxon>Helicina</taxon>
        <taxon>Arionoidea</taxon>
        <taxon>Arionidae</taxon>
        <taxon>Arion</taxon>
    </lineage>
</organism>